<keyword evidence="1" id="KW-0175">Coiled coil</keyword>
<dbReference type="VEuPathDB" id="FungiDB:HpaG801140"/>
<dbReference type="eggNOG" id="ENOG502SMGV">
    <property type="taxonomic scope" value="Eukaryota"/>
</dbReference>
<proteinExistence type="predicted"/>
<dbReference type="EnsemblProtists" id="HpaT801140">
    <property type="protein sequence ID" value="HpaP801140"/>
    <property type="gene ID" value="HpaG801140"/>
</dbReference>
<reference evidence="3" key="2">
    <citation type="submission" date="2015-06" db="UniProtKB">
        <authorList>
            <consortium name="EnsemblProtists"/>
        </authorList>
    </citation>
    <scope>IDENTIFICATION</scope>
    <source>
        <strain evidence="3">Emoy2</strain>
    </source>
</reference>
<evidence type="ECO:0000256" key="2">
    <source>
        <dbReference type="SAM" id="MobiDB-lite"/>
    </source>
</evidence>
<dbReference type="AlphaFoldDB" id="M4B4E1"/>
<feature type="compositionally biased region" description="Low complexity" evidence="2">
    <location>
        <begin position="250"/>
        <end position="262"/>
    </location>
</feature>
<evidence type="ECO:0000313" key="4">
    <source>
        <dbReference type="Proteomes" id="UP000011713"/>
    </source>
</evidence>
<evidence type="ECO:0000256" key="1">
    <source>
        <dbReference type="SAM" id="Coils"/>
    </source>
</evidence>
<dbReference type="EMBL" id="JH598253">
    <property type="status" value="NOT_ANNOTATED_CDS"/>
    <property type="molecule type" value="Genomic_DNA"/>
</dbReference>
<feature type="compositionally biased region" description="Low complexity" evidence="2">
    <location>
        <begin position="73"/>
        <end position="89"/>
    </location>
</feature>
<name>M4B4E1_HYAAE</name>
<dbReference type="Proteomes" id="UP000011713">
    <property type="component" value="Unassembled WGS sequence"/>
</dbReference>
<feature type="compositionally biased region" description="Basic and acidic residues" evidence="2">
    <location>
        <begin position="19"/>
        <end position="29"/>
    </location>
</feature>
<protein>
    <submittedName>
        <fullName evidence="3">Uncharacterized protein</fullName>
    </submittedName>
</protein>
<feature type="coiled-coil region" evidence="1">
    <location>
        <begin position="272"/>
        <end position="327"/>
    </location>
</feature>
<dbReference type="OMA" id="PRQEMYM"/>
<reference evidence="4" key="1">
    <citation type="journal article" date="2010" name="Science">
        <title>Signatures of adaptation to obligate biotrophy in the Hyaloperonospora arabidopsidis genome.</title>
        <authorList>
            <person name="Baxter L."/>
            <person name="Tripathy S."/>
            <person name="Ishaque N."/>
            <person name="Boot N."/>
            <person name="Cabral A."/>
            <person name="Kemen E."/>
            <person name="Thines M."/>
            <person name="Ah-Fong A."/>
            <person name="Anderson R."/>
            <person name="Badejoko W."/>
            <person name="Bittner-Eddy P."/>
            <person name="Boore J.L."/>
            <person name="Chibucos M.C."/>
            <person name="Coates M."/>
            <person name="Dehal P."/>
            <person name="Delehaunty K."/>
            <person name="Dong S."/>
            <person name="Downton P."/>
            <person name="Dumas B."/>
            <person name="Fabro G."/>
            <person name="Fronick C."/>
            <person name="Fuerstenberg S.I."/>
            <person name="Fulton L."/>
            <person name="Gaulin E."/>
            <person name="Govers F."/>
            <person name="Hughes L."/>
            <person name="Humphray S."/>
            <person name="Jiang R.H."/>
            <person name="Judelson H."/>
            <person name="Kamoun S."/>
            <person name="Kyung K."/>
            <person name="Meijer H."/>
            <person name="Minx P."/>
            <person name="Morris P."/>
            <person name="Nelson J."/>
            <person name="Phuntumart V."/>
            <person name="Qutob D."/>
            <person name="Rehmany A."/>
            <person name="Rougon-Cardoso A."/>
            <person name="Ryden P."/>
            <person name="Torto-Alalibo T."/>
            <person name="Studholme D."/>
            <person name="Wang Y."/>
            <person name="Win J."/>
            <person name="Wood J."/>
            <person name="Clifton S.W."/>
            <person name="Rogers J."/>
            <person name="Van den Ackerveken G."/>
            <person name="Jones J.D."/>
            <person name="McDowell J.M."/>
            <person name="Beynon J."/>
            <person name="Tyler B.M."/>
        </authorList>
    </citation>
    <scope>NUCLEOTIDE SEQUENCE [LARGE SCALE GENOMIC DNA]</scope>
    <source>
        <strain evidence="4">Emoy2</strain>
    </source>
</reference>
<feature type="region of interest" description="Disordered" evidence="2">
    <location>
        <begin position="68"/>
        <end position="97"/>
    </location>
</feature>
<dbReference type="InParanoid" id="M4B4E1"/>
<sequence>MHAASPWGGAPVSRLWSAKGDERCAPPHSDDYKEWSLMQLKREITQRQLKTNPRRRNKDAFVRVLLHHDEEQQTPNQTAIPTPTQTTTQNHHLGPHGASTRQEIVQDPVVFVATSTAEGPAVHVSTTRDQRLHDVVYVQQQQQEVYGDTISREGPMAPLPTTQVFAAVGGMQAVPLTPPPPSALAVPTVVQLKSQNSASSALDVVAAAENDVEAGSRSRNTKRRRIEETAGRESGQVPIVAQAAARPGVSTTATSTTTSQQSEHNMSNEYLRRKLSLQAAQLELENRRLELETKREERQSELHTVHLALAQEQLQQAKLTTQKMKIEVIVEQMVQKKKLSDAGISQENSAAFLGPYLS</sequence>
<feature type="region of interest" description="Disordered" evidence="2">
    <location>
        <begin position="1"/>
        <end position="29"/>
    </location>
</feature>
<accession>M4B4E1</accession>
<organism evidence="3 4">
    <name type="scientific">Hyaloperonospora arabidopsidis (strain Emoy2)</name>
    <name type="common">Downy mildew agent</name>
    <name type="synonym">Peronospora arabidopsidis</name>
    <dbReference type="NCBI Taxonomy" id="559515"/>
    <lineage>
        <taxon>Eukaryota</taxon>
        <taxon>Sar</taxon>
        <taxon>Stramenopiles</taxon>
        <taxon>Oomycota</taxon>
        <taxon>Peronosporomycetes</taxon>
        <taxon>Peronosporales</taxon>
        <taxon>Peronosporaceae</taxon>
        <taxon>Hyaloperonospora</taxon>
    </lineage>
</organism>
<keyword evidence="4" id="KW-1185">Reference proteome</keyword>
<dbReference type="HOGENOM" id="CLU_061690_0_0_1"/>
<feature type="region of interest" description="Disordered" evidence="2">
    <location>
        <begin position="213"/>
        <end position="267"/>
    </location>
</feature>
<evidence type="ECO:0000313" key="3">
    <source>
        <dbReference type="EnsemblProtists" id="HpaP801140"/>
    </source>
</evidence>